<dbReference type="AlphaFoldDB" id="A0A397U7C8"/>
<protein>
    <submittedName>
        <fullName evidence="1">Uncharacterized protein</fullName>
    </submittedName>
</protein>
<comment type="caution">
    <text evidence="1">The sequence shown here is derived from an EMBL/GenBank/DDBJ whole genome shotgun (WGS) entry which is preliminary data.</text>
</comment>
<proteinExistence type="predicted"/>
<sequence length="145" mass="16790">MYSVKKIFGLPCGLWSLESYCSYAMLDGEDMTFEQIHTSFYQALIIIEASSKKPEIIKKIKQLRRTKERPKDRRCFTSSVEKKNSASEATWRLFEFKLQEISHHVERLPVHLEKQHVVVYNDNGTICLSNFSIMGIDSDSLSHGN</sequence>
<dbReference type="EMBL" id="QKWP01001951">
    <property type="protein sequence ID" value="RIB05611.1"/>
    <property type="molecule type" value="Genomic_DNA"/>
</dbReference>
<reference evidence="1 2" key="1">
    <citation type="submission" date="2018-06" db="EMBL/GenBank/DDBJ databases">
        <title>Comparative genomics reveals the genomic features of Rhizophagus irregularis, R. cerebriforme, R. diaphanum and Gigaspora rosea, and their symbiotic lifestyle signature.</title>
        <authorList>
            <person name="Morin E."/>
            <person name="San Clemente H."/>
            <person name="Chen E.C.H."/>
            <person name="De La Providencia I."/>
            <person name="Hainaut M."/>
            <person name="Kuo A."/>
            <person name="Kohler A."/>
            <person name="Murat C."/>
            <person name="Tang N."/>
            <person name="Roy S."/>
            <person name="Loubradou J."/>
            <person name="Henrissat B."/>
            <person name="Grigoriev I.V."/>
            <person name="Corradi N."/>
            <person name="Roux C."/>
            <person name="Martin F.M."/>
        </authorList>
    </citation>
    <scope>NUCLEOTIDE SEQUENCE [LARGE SCALE GENOMIC DNA]</scope>
    <source>
        <strain evidence="1 2">DAOM 194757</strain>
    </source>
</reference>
<evidence type="ECO:0000313" key="1">
    <source>
        <dbReference type="EMBL" id="RIB05611.1"/>
    </source>
</evidence>
<evidence type="ECO:0000313" key="2">
    <source>
        <dbReference type="Proteomes" id="UP000266673"/>
    </source>
</evidence>
<accession>A0A397U7C8</accession>
<organism evidence="1 2">
    <name type="scientific">Gigaspora rosea</name>
    <dbReference type="NCBI Taxonomy" id="44941"/>
    <lineage>
        <taxon>Eukaryota</taxon>
        <taxon>Fungi</taxon>
        <taxon>Fungi incertae sedis</taxon>
        <taxon>Mucoromycota</taxon>
        <taxon>Glomeromycotina</taxon>
        <taxon>Glomeromycetes</taxon>
        <taxon>Diversisporales</taxon>
        <taxon>Gigasporaceae</taxon>
        <taxon>Gigaspora</taxon>
    </lineage>
</organism>
<dbReference type="Proteomes" id="UP000266673">
    <property type="component" value="Unassembled WGS sequence"/>
</dbReference>
<dbReference type="OrthoDB" id="2437471at2759"/>
<keyword evidence="2" id="KW-1185">Reference proteome</keyword>
<gene>
    <name evidence="1" type="ORF">C2G38_2219178</name>
</gene>
<name>A0A397U7C8_9GLOM</name>